<sequence length="167" mass="18862">MTGQATRQPAAEGGVRAPVGTVHVVDPHPLNWLFITWNTMEEPVRTDERGNIVGACMEDSGWEGSTLIVKVREGVRFQDGEPLTSHSIKRSFDEVQKWKAPHPPGTYLNFHPDTRVECPDDHTARFVFPEPDGLALAKFRGFHIASTRFWEEEGFGYRKYGTGEGHW</sequence>
<keyword evidence="4" id="KW-1185">Reference proteome</keyword>
<dbReference type="KEGG" id="rub:GBA63_13860"/>
<name>A0A6G8QAW2_9ACTN</name>
<evidence type="ECO:0000313" key="3">
    <source>
        <dbReference type="EMBL" id="QIN83601.1"/>
    </source>
</evidence>
<dbReference type="GO" id="GO:0015833">
    <property type="term" value="P:peptide transport"/>
    <property type="evidence" value="ECO:0007669"/>
    <property type="project" value="TreeGrafter"/>
</dbReference>
<dbReference type="AlphaFoldDB" id="A0A6G8QAW2"/>
<keyword evidence="1" id="KW-0732">Signal</keyword>
<evidence type="ECO:0000256" key="1">
    <source>
        <dbReference type="ARBA" id="ARBA00022729"/>
    </source>
</evidence>
<dbReference type="RefSeq" id="WP_166177053.1">
    <property type="nucleotide sequence ID" value="NZ_CP045119.1"/>
</dbReference>
<dbReference type="PANTHER" id="PTHR30290">
    <property type="entry name" value="PERIPLASMIC BINDING COMPONENT OF ABC TRANSPORTER"/>
    <property type="match status" value="1"/>
</dbReference>
<dbReference type="InterPro" id="IPR000914">
    <property type="entry name" value="SBP_5_dom"/>
</dbReference>
<feature type="domain" description="Solute-binding protein family 5" evidence="2">
    <location>
        <begin position="64"/>
        <end position="147"/>
    </location>
</feature>
<dbReference type="SUPFAM" id="SSF53850">
    <property type="entry name" value="Periplasmic binding protein-like II"/>
    <property type="match status" value="1"/>
</dbReference>
<evidence type="ECO:0000259" key="2">
    <source>
        <dbReference type="Pfam" id="PF00496"/>
    </source>
</evidence>
<protein>
    <submittedName>
        <fullName evidence="3">ABC transporter substrate-binding protein</fullName>
    </submittedName>
</protein>
<dbReference type="EMBL" id="CP045119">
    <property type="protein sequence ID" value="QIN83601.1"/>
    <property type="molecule type" value="Genomic_DNA"/>
</dbReference>
<dbReference type="Pfam" id="PF00496">
    <property type="entry name" value="SBP_bac_5"/>
    <property type="match status" value="1"/>
</dbReference>
<gene>
    <name evidence="3" type="ORF">GBA63_13860</name>
</gene>
<evidence type="ECO:0000313" key="4">
    <source>
        <dbReference type="Proteomes" id="UP000501452"/>
    </source>
</evidence>
<reference evidence="3 4" key="1">
    <citation type="submission" date="2019-10" db="EMBL/GenBank/DDBJ databases">
        <title>Rubrobacter sp nov SCSIO 52090 isolated from a deep-sea sediment in the South China Sea.</title>
        <authorList>
            <person name="Chen R.W."/>
        </authorList>
    </citation>
    <scope>NUCLEOTIDE SEQUENCE [LARGE SCALE GENOMIC DNA]</scope>
    <source>
        <strain evidence="3 4">SCSIO 52909</strain>
    </source>
</reference>
<dbReference type="GO" id="GO:1904680">
    <property type="term" value="F:peptide transmembrane transporter activity"/>
    <property type="evidence" value="ECO:0007669"/>
    <property type="project" value="TreeGrafter"/>
</dbReference>
<dbReference type="Gene3D" id="3.40.190.10">
    <property type="entry name" value="Periplasmic binding protein-like II"/>
    <property type="match status" value="1"/>
</dbReference>
<proteinExistence type="predicted"/>
<accession>A0A6G8QAW2</accession>
<dbReference type="PANTHER" id="PTHR30290:SF38">
    <property type="entry name" value="D,D-DIPEPTIDE-BINDING PERIPLASMIC PROTEIN DDPA-RELATED"/>
    <property type="match status" value="1"/>
</dbReference>
<dbReference type="Proteomes" id="UP000501452">
    <property type="component" value="Chromosome"/>
</dbReference>
<organism evidence="3 4">
    <name type="scientific">Rubrobacter tropicus</name>
    <dbReference type="NCBI Taxonomy" id="2653851"/>
    <lineage>
        <taxon>Bacteria</taxon>
        <taxon>Bacillati</taxon>
        <taxon>Actinomycetota</taxon>
        <taxon>Rubrobacteria</taxon>
        <taxon>Rubrobacterales</taxon>
        <taxon>Rubrobacteraceae</taxon>
        <taxon>Rubrobacter</taxon>
    </lineage>
</organism>
<dbReference type="InterPro" id="IPR039424">
    <property type="entry name" value="SBP_5"/>
</dbReference>